<name>A0A7Y6MB13_9ACTN</name>
<comment type="caution">
    <text evidence="2">The sequence shown here is derived from an EMBL/GenBank/DDBJ whole genome shotgun (WGS) entry which is preliminary data.</text>
</comment>
<reference evidence="2 3" key="1">
    <citation type="submission" date="2020-06" db="EMBL/GenBank/DDBJ databases">
        <authorList>
            <person name="Chanama M."/>
        </authorList>
    </citation>
    <scope>NUCLEOTIDE SEQUENCE [LARGE SCALE GENOMIC DNA]</scope>
    <source>
        <strain evidence="2 3">TBRC6557</strain>
    </source>
</reference>
<feature type="signal peptide" evidence="1">
    <location>
        <begin position="1"/>
        <end position="18"/>
    </location>
</feature>
<accession>A0A7Y6MB13</accession>
<proteinExistence type="predicted"/>
<organism evidence="2 3">
    <name type="scientific">Nonomuraea rhodomycinica</name>
    <dbReference type="NCBI Taxonomy" id="1712872"/>
    <lineage>
        <taxon>Bacteria</taxon>
        <taxon>Bacillati</taxon>
        <taxon>Actinomycetota</taxon>
        <taxon>Actinomycetes</taxon>
        <taxon>Streptosporangiales</taxon>
        <taxon>Streptosporangiaceae</taxon>
        <taxon>Nonomuraea</taxon>
    </lineage>
</organism>
<keyword evidence="1" id="KW-0732">Signal</keyword>
<dbReference type="PROSITE" id="PS51257">
    <property type="entry name" value="PROKAR_LIPOPROTEIN"/>
    <property type="match status" value="1"/>
</dbReference>
<feature type="chain" id="PRO_5039424151" description="Lipoprotein" evidence="1">
    <location>
        <begin position="19"/>
        <end position="129"/>
    </location>
</feature>
<evidence type="ECO:0000313" key="3">
    <source>
        <dbReference type="Proteomes" id="UP000546126"/>
    </source>
</evidence>
<evidence type="ECO:0000256" key="1">
    <source>
        <dbReference type="SAM" id="SignalP"/>
    </source>
</evidence>
<dbReference type="RefSeq" id="WP_175599686.1">
    <property type="nucleotide sequence ID" value="NZ_JABWGO010000001.1"/>
</dbReference>
<gene>
    <name evidence="2" type="ORF">HT134_09030</name>
</gene>
<sequence>MRSPFAIAALGLALALSAGCGVDTASPARAAARFHTAVAAHQEAVACALLTPKTAEKLPDPDETCAQALAALKLGPGGRVTGVDVWGDDALVRMAGDTVFLHQFSDGWRVTAAGCEPRHDLPYDCEVED</sequence>
<evidence type="ECO:0008006" key="4">
    <source>
        <dbReference type="Google" id="ProtNLM"/>
    </source>
</evidence>
<dbReference type="Proteomes" id="UP000546126">
    <property type="component" value="Unassembled WGS sequence"/>
</dbReference>
<keyword evidence="3" id="KW-1185">Reference proteome</keyword>
<protein>
    <recommendedName>
        <fullName evidence="4">Lipoprotein</fullName>
    </recommendedName>
</protein>
<dbReference type="AlphaFoldDB" id="A0A7Y6MB13"/>
<dbReference type="EMBL" id="JABWGO010000001">
    <property type="protein sequence ID" value="NUW40276.1"/>
    <property type="molecule type" value="Genomic_DNA"/>
</dbReference>
<evidence type="ECO:0000313" key="2">
    <source>
        <dbReference type="EMBL" id="NUW40276.1"/>
    </source>
</evidence>